<dbReference type="InterPro" id="IPR018721">
    <property type="entry name" value="DUF2252"/>
</dbReference>
<dbReference type="PANTHER" id="PTHR39441">
    <property type="entry name" value="DUF2252 DOMAIN-CONTAINING PROTEIN"/>
    <property type="match status" value="1"/>
</dbReference>
<evidence type="ECO:0000313" key="2">
    <source>
        <dbReference type="Proteomes" id="UP000311605"/>
    </source>
</evidence>
<sequence>MKNFVPPADRMRHLIADRNRKMAASAHAYVRGSTARFYQWLDGSERPPLPEGPPVWICGDCHVGNLGPVASKTGALAVQIRDLDQTVIGNPAHDLVRLSLSLAMAARSSDLPGVTTALMLERIMDAYGAAFAPEAELEAQSDAVPVPEMVKLVIRKAARRSWRHLADERIEGIEPVIPLGTRFWPLTDEERAAVNALFETDRLHSLVTALRATGEDDRVKVVDAAYWRKGCSSLGRLRIAVLVKVGRGKSSRHCLMDIKEAIAATAPHAAEAQMPADNGERVVAGAKHLSPYLGSRIASAAFLDKSVFIRELLPQDLKLEIETLTRDEALGVAEFLAHVVGIAHARQMNAAERASWLEELQRNRSKALDAPSWLWNSVVDLVAAHEAAYLQHCRRYAIEENAA</sequence>
<name>A0A5C4XDA2_9HYPH</name>
<dbReference type="AlphaFoldDB" id="A0A5C4XDA2"/>
<dbReference type="OrthoDB" id="1491115at2"/>
<proteinExistence type="predicted"/>
<dbReference type="SUPFAM" id="SSF56112">
    <property type="entry name" value="Protein kinase-like (PK-like)"/>
    <property type="match status" value="1"/>
</dbReference>
<dbReference type="EMBL" id="VDMN01000009">
    <property type="protein sequence ID" value="TNM60364.1"/>
    <property type="molecule type" value="Genomic_DNA"/>
</dbReference>
<protein>
    <submittedName>
        <fullName evidence="1">DUF2252 domain-containing protein</fullName>
    </submittedName>
</protein>
<evidence type="ECO:0000313" key="1">
    <source>
        <dbReference type="EMBL" id="TNM60364.1"/>
    </source>
</evidence>
<dbReference type="PANTHER" id="PTHR39441:SF1">
    <property type="entry name" value="DUF2252 DOMAIN-CONTAINING PROTEIN"/>
    <property type="match status" value="1"/>
</dbReference>
<accession>A0A5C4XDA2</accession>
<keyword evidence="2" id="KW-1185">Reference proteome</keyword>
<reference evidence="1 2" key="1">
    <citation type="submission" date="2019-06" db="EMBL/GenBank/DDBJ databases">
        <title>The draft genome of Rhizobium smilacinae PTYR-5.</title>
        <authorList>
            <person name="Liu L."/>
            <person name="Li L."/>
            <person name="Zhang X."/>
        </authorList>
    </citation>
    <scope>NUCLEOTIDE SEQUENCE [LARGE SCALE GENOMIC DNA]</scope>
    <source>
        <strain evidence="1 2">PTYR-5</strain>
    </source>
</reference>
<gene>
    <name evidence="1" type="ORF">FHP24_26060</name>
</gene>
<organism evidence="1 2">
    <name type="scientific">Aliirhizobium smilacinae</name>
    <dbReference type="NCBI Taxonomy" id="1395944"/>
    <lineage>
        <taxon>Bacteria</taxon>
        <taxon>Pseudomonadati</taxon>
        <taxon>Pseudomonadota</taxon>
        <taxon>Alphaproteobacteria</taxon>
        <taxon>Hyphomicrobiales</taxon>
        <taxon>Rhizobiaceae</taxon>
        <taxon>Aliirhizobium</taxon>
    </lineage>
</organism>
<dbReference type="RefSeq" id="WP_139679262.1">
    <property type="nucleotide sequence ID" value="NZ_VDMN01000009.1"/>
</dbReference>
<dbReference type="InterPro" id="IPR011009">
    <property type="entry name" value="Kinase-like_dom_sf"/>
</dbReference>
<comment type="caution">
    <text evidence="1">The sequence shown here is derived from an EMBL/GenBank/DDBJ whole genome shotgun (WGS) entry which is preliminary data.</text>
</comment>
<dbReference type="Proteomes" id="UP000311605">
    <property type="component" value="Unassembled WGS sequence"/>
</dbReference>
<dbReference type="Pfam" id="PF10009">
    <property type="entry name" value="DUF2252"/>
    <property type="match status" value="1"/>
</dbReference>